<evidence type="ECO:0000256" key="1">
    <source>
        <dbReference type="SAM" id="MobiDB-lite"/>
    </source>
</evidence>
<evidence type="ECO:0000313" key="3">
    <source>
        <dbReference type="Proteomes" id="UP000789901"/>
    </source>
</evidence>
<keyword evidence="3" id="KW-1185">Reference proteome</keyword>
<reference evidence="2 3" key="1">
    <citation type="submission" date="2021-06" db="EMBL/GenBank/DDBJ databases">
        <authorList>
            <person name="Kallberg Y."/>
            <person name="Tangrot J."/>
            <person name="Rosling A."/>
        </authorList>
    </citation>
    <scope>NUCLEOTIDE SEQUENCE [LARGE SCALE GENOMIC DNA]</scope>
    <source>
        <strain evidence="2 3">120-4 pot B 10/14</strain>
    </source>
</reference>
<organism evidence="2 3">
    <name type="scientific">Gigaspora margarita</name>
    <dbReference type="NCBI Taxonomy" id="4874"/>
    <lineage>
        <taxon>Eukaryota</taxon>
        <taxon>Fungi</taxon>
        <taxon>Fungi incertae sedis</taxon>
        <taxon>Mucoromycota</taxon>
        <taxon>Glomeromycotina</taxon>
        <taxon>Glomeromycetes</taxon>
        <taxon>Diversisporales</taxon>
        <taxon>Gigasporaceae</taxon>
        <taxon>Gigaspora</taxon>
    </lineage>
</organism>
<feature type="non-terminal residue" evidence="2">
    <location>
        <position position="1"/>
    </location>
</feature>
<feature type="region of interest" description="Disordered" evidence="1">
    <location>
        <begin position="1"/>
        <end position="27"/>
    </location>
</feature>
<sequence length="100" mass="11807">PQDPELLQHPIQDPERNDLEKFPDTSLNTFSVPDSRLREISLAHHKKLSSRNNEKPKDNIPRLIELTKQNQIQKNKDKANEEIQDSTKIDKTYMKEINKY</sequence>
<proteinExistence type="predicted"/>
<protein>
    <submittedName>
        <fullName evidence="2">29046_t:CDS:1</fullName>
    </submittedName>
</protein>
<name>A0ABN7WVD4_GIGMA</name>
<evidence type="ECO:0000313" key="2">
    <source>
        <dbReference type="EMBL" id="CAG8841682.1"/>
    </source>
</evidence>
<comment type="caution">
    <text evidence="2">The sequence shown here is derived from an EMBL/GenBank/DDBJ whole genome shotgun (WGS) entry which is preliminary data.</text>
</comment>
<dbReference type="Proteomes" id="UP000789901">
    <property type="component" value="Unassembled WGS sequence"/>
</dbReference>
<gene>
    <name evidence="2" type="ORF">GMARGA_LOCUS35563</name>
</gene>
<dbReference type="EMBL" id="CAJVQB010066549">
    <property type="protein sequence ID" value="CAG8841682.1"/>
    <property type="molecule type" value="Genomic_DNA"/>
</dbReference>
<accession>A0ABN7WVD4</accession>
<feature type="compositionally biased region" description="Basic and acidic residues" evidence="1">
    <location>
        <begin position="12"/>
        <end position="23"/>
    </location>
</feature>